<evidence type="ECO:0000256" key="1">
    <source>
        <dbReference type="ARBA" id="ARBA00007861"/>
    </source>
</evidence>
<dbReference type="SUPFAM" id="SSF50978">
    <property type="entry name" value="WD40 repeat-like"/>
    <property type="match status" value="1"/>
</dbReference>
<dbReference type="GO" id="GO:0042273">
    <property type="term" value="P:ribosomal large subunit biogenesis"/>
    <property type="evidence" value="ECO:0007669"/>
    <property type="project" value="InterPro"/>
</dbReference>
<dbReference type="InterPro" id="IPR015943">
    <property type="entry name" value="WD40/YVTN_repeat-like_dom_sf"/>
</dbReference>
<dbReference type="Gene3D" id="2.130.10.10">
    <property type="entry name" value="YVTN repeat-like/Quinoprotein amine dehydrogenase"/>
    <property type="match status" value="1"/>
</dbReference>
<dbReference type="EMBL" id="LSSL01000827">
    <property type="protein sequence ID" value="OLY83597.1"/>
    <property type="molecule type" value="Genomic_DNA"/>
</dbReference>
<dbReference type="GO" id="GO:0005730">
    <property type="term" value="C:nucleolus"/>
    <property type="evidence" value="ECO:0007669"/>
    <property type="project" value="InterPro"/>
</dbReference>
<accession>A0A1R0H384</accession>
<dbReference type="InterPro" id="IPR037379">
    <property type="entry name" value="WDR74/Nsa1"/>
</dbReference>
<dbReference type="GO" id="GO:0030687">
    <property type="term" value="C:preribosome, large subunit precursor"/>
    <property type="evidence" value="ECO:0007669"/>
    <property type="project" value="TreeGrafter"/>
</dbReference>
<comment type="caution">
    <text evidence="4">The sequence shown here is derived from an EMBL/GenBank/DDBJ whole genome shotgun (WGS) entry which is preliminary data.</text>
</comment>
<keyword evidence="5" id="KW-1185">Reference proteome</keyword>
<evidence type="ECO:0000256" key="2">
    <source>
        <dbReference type="ARBA" id="ARBA00011187"/>
    </source>
</evidence>
<comment type="subunit">
    <text evidence="2">Component of the pre-66S ribosomal particle.</text>
</comment>
<dbReference type="STRING" id="133383.A0A1R0H384"/>
<dbReference type="Proteomes" id="UP000187455">
    <property type="component" value="Unassembled WGS sequence"/>
</dbReference>
<evidence type="ECO:0000313" key="5">
    <source>
        <dbReference type="Proteomes" id="UP000187455"/>
    </source>
</evidence>
<proteinExistence type="inferred from homology"/>
<comment type="similarity">
    <text evidence="1">Belongs to the NSA1 family.</text>
</comment>
<name>A0A1R0H384_9FUNG</name>
<sequence length="257" mass="28823">MCRMRAQPGDLSKFAVGGVEEELRIWDINKVKFKPDNEDAMNIPSNHAQFVAKNVDHDELGLRQPVWVTDIQFLNSGTADTTKVAISTGYGQIRIYDTNASKQPIHNYEILTNPITNFAISPANQNQMFLTDNTGVVTEIDLRTGISLSTYNVDNGKITSMAVAGDRGTHLATVGLNRKLIVYRLGKKKEIVYQNYLKQNMTKVLWDNSISVEGEVDEYSHINDLWGTMDTTAYPVQPCNLHSIYLFITAITILSTF</sequence>
<organism evidence="4 5">
    <name type="scientific">Smittium mucronatum</name>
    <dbReference type="NCBI Taxonomy" id="133383"/>
    <lineage>
        <taxon>Eukaryota</taxon>
        <taxon>Fungi</taxon>
        <taxon>Fungi incertae sedis</taxon>
        <taxon>Zoopagomycota</taxon>
        <taxon>Kickxellomycotina</taxon>
        <taxon>Harpellomycetes</taxon>
        <taxon>Harpellales</taxon>
        <taxon>Legeriomycetaceae</taxon>
        <taxon>Smittium</taxon>
    </lineage>
</organism>
<evidence type="ECO:0000313" key="4">
    <source>
        <dbReference type="EMBL" id="OLY83597.1"/>
    </source>
</evidence>
<dbReference type="PANTHER" id="PTHR16038:SF4">
    <property type="entry name" value="WD REPEAT-CONTAINING PROTEIN 74"/>
    <property type="match status" value="1"/>
</dbReference>
<dbReference type="AlphaFoldDB" id="A0A1R0H384"/>
<reference evidence="4 5" key="1">
    <citation type="journal article" date="2016" name="Mol. Biol. Evol.">
        <title>Genome-Wide Survey of Gut Fungi (Harpellales) Reveals the First Horizontally Transferred Ubiquitin Gene from a Mosquito Host.</title>
        <authorList>
            <person name="Wang Y."/>
            <person name="White M.M."/>
            <person name="Kvist S."/>
            <person name="Moncalvo J.M."/>
        </authorList>
    </citation>
    <scope>NUCLEOTIDE SEQUENCE [LARGE SCALE GENOMIC DNA]</scope>
    <source>
        <strain evidence="4 5">ALG-7-W6</strain>
    </source>
</reference>
<evidence type="ECO:0000256" key="3">
    <source>
        <dbReference type="ARBA" id="ARBA00014234"/>
    </source>
</evidence>
<dbReference type="InterPro" id="IPR036322">
    <property type="entry name" value="WD40_repeat_dom_sf"/>
</dbReference>
<gene>
    <name evidence="4" type="ORF">AYI68_g2260</name>
</gene>
<dbReference type="PANTHER" id="PTHR16038">
    <property type="entry name" value="NOP SEVEN ASSOCIATED PROTEIN 1"/>
    <property type="match status" value="1"/>
</dbReference>
<protein>
    <recommendedName>
        <fullName evidence="3">Ribosome biogenesis protein NSA1</fullName>
    </recommendedName>
</protein>
<dbReference type="OrthoDB" id="18388at2759"/>